<organism evidence="11 12">
    <name type="scientific">Sinimarinibacterium flocculans</name>
    <dbReference type="NCBI Taxonomy" id="985250"/>
    <lineage>
        <taxon>Bacteria</taxon>
        <taxon>Pseudomonadati</taxon>
        <taxon>Pseudomonadota</taxon>
        <taxon>Gammaproteobacteria</taxon>
        <taxon>Nevskiales</taxon>
        <taxon>Nevskiaceae</taxon>
        <taxon>Sinimarinibacterium</taxon>
    </lineage>
</organism>
<dbReference type="EMBL" id="QICN01000007">
    <property type="protein sequence ID" value="PXV66585.1"/>
    <property type="molecule type" value="Genomic_DNA"/>
</dbReference>
<dbReference type="RefSeq" id="WP_110265708.1">
    <property type="nucleotide sequence ID" value="NZ_CAKZQT010000033.1"/>
</dbReference>
<keyword evidence="4 9" id="KW-0819">tRNA processing</keyword>
<dbReference type="InterPro" id="IPR006070">
    <property type="entry name" value="Sua5-like_dom"/>
</dbReference>
<dbReference type="HAMAP" id="MF_01852">
    <property type="entry name" value="TsaC"/>
    <property type="match status" value="1"/>
</dbReference>
<dbReference type="GO" id="GO:0002949">
    <property type="term" value="P:tRNA threonylcarbamoyladenosine modification"/>
    <property type="evidence" value="ECO:0007669"/>
    <property type="project" value="UniProtKB-UniRule"/>
</dbReference>
<dbReference type="EC" id="2.7.7.87" evidence="9"/>
<evidence type="ECO:0000313" key="11">
    <source>
        <dbReference type="EMBL" id="PXV66585.1"/>
    </source>
</evidence>
<keyword evidence="3 9" id="KW-0808">Transferase</keyword>
<evidence type="ECO:0000256" key="8">
    <source>
        <dbReference type="ARBA" id="ARBA00048366"/>
    </source>
</evidence>
<name>A0A318EAJ3_9GAMM</name>
<keyword evidence="2 9" id="KW-0963">Cytoplasm</keyword>
<evidence type="ECO:0000313" key="12">
    <source>
        <dbReference type="Proteomes" id="UP000248330"/>
    </source>
</evidence>
<feature type="domain" description="YrdC-like" evidence="10">
    <location>
        <begin position="7"/>
        <end position="187"/>
    </location>
</feature>
<dbReference type="Gene3D" id="3.90.870.10">
    <property type="entry name" value="DHBP synthase"/>
    <property type="match status" value="1"/>
</dbReference>
<dbReference type="InterPro" id="IPR023535">
    <property type="entry name" value="TC-AMP_synthase"/>
</dbReference>
<evidence type="ECO:0000256" key="7">
    <source>
        <dbReference type="ARBA" id="ARBA00022840"/>
    </source>
</evidence>
<keyword evidence="12" id="KW-1185">Reference proteome</keyword>
<comment type="function">
    <text evidence="9">Required for the formation of a threonylcarbamoyl group on adenosine at position 37 (t(6)A37) in tRNAs that read codons beginning with adenine. Catalyzes the conversion of L-threonine, HCO(3)(-)/CO(2) and ATP to give threonylcarbamoyl-AMP (TC-AMP) as the acyladenylate intermediate, with the release of diphosphate.</text>
</comment>
<evidence type="ECO:0000256" key="1">
    <source>
        <dbReference type="ARBA" id="ARBA00004496"/>
    </source>
</evidence>
<sequence>MGFDIAPWHLRRALDALEDGGIVACPTEAVWGLSCDPLNRSACLRLLDIKQRDWRKGLILVAAHFDDLPMFVELPSNSAMKRATATWPGPATWIFPASPDAPPWLTGEHDGIAVRVTAHPLLRALCSRFGPLVSTSANRSGREPARSVAEVRMQLGGDVDMIVPGALGGLAKPTTIRDVQTGHILRR</sequence>
<proteinExistence type="inferred from homology"/>
<dbReference type="GO" id="GO:0061710">
    <property type="term" value="F:L-threonylcarbamoyladenylate synthase"/>
    <property type="evidence" value="ECO:0007669"/>
    <property type="project" value="UniProtKB-EC"/>
</dbReference>
<keyword evidence="6 9" id="KW-0547">Nucleotide-binding</keyword>
<evidence type="ECO:0000256" key="4">
    <source>
        <dbReference type="ARBA" id="ARBA00022694"/>
    </source>
</evidence>
<dbReference type="PANTHER" id="PTHR17490">
    <property type="entry name" value="SUA5"/>
    <property type="match status" value="1"/>
</dbReference>
<gene>
    <name evidence="9" type="primary">tsaC</name>
    <name evidence="11" type="ORF">C8D93_107150</name>
</gene>
<dbReference type="GO" id="GO:0003725">
    <property type="term" value="F:double-stranded RNA binding"/>
    <property type="evidence" value="ECO:0007669"/>
    <property type="project" value="InterPro"/>
</dbReference>
<keyword evidence="7 9" id="KW-0067">ATP-binding</keyword>
<evidence type="ECO:0000256" key="2">
    <source>
        <dbReference type="ARBA" id="ARBA00022490"/>
    </source>
</evidence>
<evidence type="ECO:0000256" key="3">
    <source>
        <dbReference type="ARBA" id="ARBA00022679"/>
    </source>
</evidence>
<comment type="similarity">
    <text evidence="9">Belongs to the SUA5 family. TsaC subfamily.</text>
</comment>
<keyword evidence="5 9" id="KW-0548">Nucleotidyltransferase</keyword>
<dbReference type="GO" id="GO:0006450">
    <property type="term" value="P:regulation of translational fidelity"/>
    <property type="evidence" value="ECO:0007669"/>
    <property type="project" value="TreeGrafter"/>
</dbReference>
<dbReference type="GO" id="GO:0000049">
    <property type="term" value="F:tRNA binding"/>
    <property type="evidence" value="ECO:0007669"/>
    <property type="project" value="TreeGrafter"/>
</dbReference>
<dbReference type="SUPFAM" id="SSF55821">
    <property type="entry name" value="YrdC/RibB"/>
    <property type="match status" value="1"/>
</dbReference>
<comment type="caution">
    <text evidence="11">The sequence shown here is derived from an EMBL/GenBank/DDBJ whole genome shotgun (WGS) entry which is preliminary data.</text>
</comment>
<dbReference type="AlphaFoldDB" id="A0A318EAJ3"/>
<evidence type="ECO:0000256" key="5">
    <source>
        <dbReference type="ARBA" id="ARBA00022695"/>
    </source>
</evidence>
<dbReference type="InterPro" id="IPR050156">
    <property type="entry name" value="TC-AMP_synthase_SUA5"/>
</dbReference>
<protein>
    <recommendedName>
        <fullName evidence="9">Threonylcarbamoyl-AMP synthase</fullName>
        <shortName evidence="9">TC-AMP synthase</shortName>
        <ecNumber evidence="9">2.7.7.87</ecNumber>
    </recommendedName>
    <alternativeName>
        <fullName evidence="9">L-threonylcarbamoyladenylate synthase</fullName>
    </alternativeName>
    <alternativeName>
        <fullName evidence="9">t(6)A37 threonylcarbamoyladenosine biosynthesis protein TsaC</fullName>
    </alternativeName>
    <alternativeName>
        <fullName evidence="9">tRNA threonylcarbamoyladenosine biosynthesis protein TsaC</fullName>
    </alternativeName>
</protein>
<accession>A0A318EAJ3</accession>
<comment type="catalytic activity">
    <reaction evidence="8 9">
        <text>L-threonine + hydrogencarbonate + ATP = L-threonylcarbamoyladenylate + diphosphate + H2O</text>
        <dbReference type="Rhea" id="RHEA:36407"/>
        <dbReference type="ChEBI" id="CHEBI:15377"/>
        <dbReference type="ChEBI" id="CHEBI:17544"/>
        <dbReference type="ChEBI" id="CHEBI:30616"/>
        <dbReference type="ChEBI" id="CHEBI:33019"/>
        <dbReference type="ChEBI" id="CHEBI:57926"/>
        <dbReference type="ChEBI" id="CHEBI:73682"/>
        <dbReference type="EC" id="2.7.7.87"/>
    </reaction>
</comment>
<dbReference type="GO" id="GO:0005737">
    <property type="term" value="C:cytoplasm"/>
    <property type="evidence" value="ECO:0007669"/>
    <property type="project" value="UniProtKB-SubCell"/>
</dbReference>
<dbReference type="Pfam" id="PF01300">
    <property type="entry name" value="Sua5_yciO_yrdC"/>
    <property type="match status" value="1"/>
</dbReference>
<evidence type="ECO:0000256" key="9">
    <source>
        <dbReference type="HAMAP-Rule" id="MF_01852"/>
    </source>
</evidence>
<reference evidence="11 12" key="1">
    <citation type="submission" date="2018-04" db="EMBL/GenBank/DDBJ databases">
        <title>Genomic Encyclopedia of Type Strains, Phase IV (KMG-IV): sequencing the most valuable type-strain genomes for metagenomic binning, comparative biology and taxonomic classification.</title>
        <authorList>
            <person name="Goeker M."/>
        </authorList>
    </citation>
    <scope>NUCLEOTIDE SEQUENCE [LARGE SCALE GENOMIC DNA]</scope>
    <source>
        <strain evidence="11 12">DSM 104150</strain>
    </source>
</reference>
<dbReference type="GO" id="GO:0005524">
    <property type="term" value="F:ATP binding"/>
    <property type="evidence" value="ECO:0007669"/>
    <property type="project" value="UniProtKB-UniRule"/>
</dbReference>
<evidence type="ECO:0000259" key="10">
    <source>
        <dbReference type="PROSITE" id="PS51163"/>
    </source>
</evidence>
<comment type="subcellular location">
    <subcellularLocation>
        <location evidence="1 9">Cytoplasm</location>
    </subcellularLocation>
</comment>
<dbReference type="PROSITE" id="PS51163">
    <property type="entry name" value="YRDC"/>
    <property type="match status" value="1"/>
</dbReference>
<dbReference type="InterPro" id="IPR017945">
    <property type="entry name" value="DHBP_synth_RibB-like_a/b_dom"/>
</dbReference>
<dbReference type="PANTHER" id="PTHR17490:SF18">
    <property type="entry name" value="THREONYLCARBAMOYL-AMP SYNTHASE"/>
    <property type="match status" value="1"/>
</dbReference>
<evidence type="ECO:0000256" key="6">
    <source>
        <dbReference type="ARBA" id="ARBA00022741"/>
    </source>
</evidence>
<dbReference type="Proteomes" id="UP000248330">
    <property type="component" value="Unassembled WGS sequence"/>
</dbReference>
<dbReference type="OrthoDB" id="9814580at2"/>